<keyword evidence="1 3" id="KW-0732">Signal</keyword>
<dbReference type="PANTHER" id="PTHR33470">
    <property type="entry name" value="OS01G0164075 PROTEIN"/>
    <property type="match status" value="1"/>
</dbReference>
<dbReference type="Proteomes" id="UP000515124">
    <property type="component" value="Unplaced"/>
</dbReference>
<evidence type="ECO:0000256" key="1">
    <source>
        <dbReference type="ARBA" id="ARBA00022729"/>
    </source>
</evidence>
<feature type="compositionally biased region" description="Low complexity" evidence="2">
    <location>
        <begin position="34"/>
        <end position="46"/>
    </location>
</feature>
<accession>A0A6P5RPB4</accession>
<feature type="compositionally biased region" description="Pro residues" evidence="2">
    <location>
        <begin position="88"/>
        <end position="97"/>
    </location>
</feature>
<feature type="compositionally biased region" description="Pro residues" evidence="2">
    <location>
        <begin position="64"/>
        <end position="73"/>
    </location>
</feature>
<feature type="compositionally biased region" description="Pro residues" evidence="2">
    <location>
        <begin position="156"/>
        <end position="182"/>
    </location>
</feature>
<reference evidence="5" key="1">
    <citation type="submission" date="2025-08" db="UniProtKB">
        <authorList>
            <consortium name="RefSeq"/>
        </authorList>
    </citation>
    <scope>IDENTIFICATION</scope>
</reference>
<dbReference type="KEGG" id="pavi:110749071"/>
<feature type="chain" id="PRO_5027947117" evidence="3">
    <location>
        <begin position="27"/>
        <end position="333"/>
    </location>
</feature>
<dbReference type="InterPro" id="IPR003882">
    <property type="entry name" value="Pistil_extensin"/>
</dbReference>
<protein>
    <submittedName>
        <fullName evidence="5">Non-classical arabinogalactan protein 31-like</fullName>
    </submittedName>
</protein>
<dbReference type="GeneID" id="110749071"/>
<dbReference type="PRINTS" id="PR01218">
    <property type="entry name" value="PSTLEXTENSIN"/>
</dbReference>
<dbReference type="Pfam" id="PF01190">
    <property type="entry name" value="Pollen_Ole_e_1"/>
    <property type="match status" value="1"/>
</dbReference>
<organism evidence="4 5">
    <name type="scientific">Prunus avium</name>
    <name type="common">Cherry</name>
    <name type="synonym">Cerasus avium</name>
    <dbReference type="NCBI Taxonomy" id="42229"/>
    <lineage>
        <taxon>Eukaryota</taxon>
        <taxon>Viridiplantae</taxon>
        <taxon>Streptophyta</taxon>
        <taxon>Embryophyta</taxon>
        <taxon>Tracheophyta</taxon>
        <taxon>Spermatophyta</taxon>
        <taxon>Magnoliopsida</taxon>
        <taxon>eudicotyledons</taxon>
        <taxon>Gunneridae</taxon>
        <taxon>Pentapetalae</taxon>
        <taxon>rosids</taxon>
        <taxon>fabids</taxon>
        <taxon>Rosales</taxon>
        <taxon>Rosaceae</taxon>
        <taxon>Amygdaloideae</taxon>
        <taxon>Amygdaleae</taxon>
        <taxon>Prunus</taxon>
    </lineage>
</organism>
<dbReference type="RefSeq" id="XP_021804784.1">
    <property type="nucleotide sequence ID" value="XM_021949092.1"/>
</dbReference>
<dbReference type="PANTHER" id="PTHR33470:SF22">
    <property type="entry name" value="POLLEN OLE E 1 ALLERGEN AND EXTENSIN FAMILY PROTEIN"/>
    <property type="match status" value="1"/>
</dbReference>
<feature type="compositionally biased region" description="Pro residues" evidence="2">
    <location>
        <begin position="115"/>
        <end position="140"/>
    </location>
</feature>
<evidence type="ECO:0000256" key="2">
    <source>
        <dbReference type="SAM" id="MobiDB-lite"/>
    </source>
</evidence>
<sequence length="333" mass="35574">MGFAQAKGLVLVQLSLLLLSCFIVLGKEIESLAPNSHAPSHAPAHSPSHHHHHPHHHHHGHPPSQAPVHPPSHAPVHPHSHSSVHPPSHSPVHPPSHAPAHSPTHHHHHHGHPPSHAPVHPPSQSPVHPPSHSPVHPPSHAPAHSPSQHHHSHPPSQAPVHPPSHAPVHPPSHAPVQPPSHPPTHHSPSPSPSHPPVHPPQSPPKSFVAVQGVVYCKSCKYSKVDTLLGASPLQGATVKLQCNDTKKPLVVKAKTDKKGYFFITAPKHITSHGAHKCEVSLVSSPSASCSKPSDFQSGLRGAILKPEKPFVSGKLPFFLYSVGPFAFEPKCHH</sequence>
<feature type="compositionally biased region" description="Basic residues" evidence="2">
    <location>
        <begin position="103"/>
        <end position="113"/>
    </location>
</feature>
<feature type="signal peptide" evidence="3">
    <location>
        <begin position="1"/>
        <end position="26"/>
    </location>
</feature>
<feature type="compositionally biased region" description="Basic residues" evidence="2">
    <location>
        <begin position="47"/>
        <end position="61"/>
    </location>
</feature>
<dbReference type="AlphaFoldDB" id="A0A6P5RPB4"/>
<evidence type="ECO:0000313" key="4">
    <source>
        <dbReference type="Proteomes" id="UP000515124"/>
    </source>
</evidence>
<dbReference type="GO" id="GO:0071944">
    <property type="term" value="C:cell periphery"/>
    <property type="evidence" value="ECO:0007669"/>
    <property type="project" value="TreeGrafter"/>
</dbReference>
<feature type="compositionally biased region" description="Pro residues" evidence="2">
    <location>
        <begin position="189"/>
        <end position="203"/>
    </location>
</feature>
<feature type="region of interest" description="Disordered" evidence="2">
    <location>
        <begin position="34"/>
        <end position="204"/>
    </location>
</feature>
<dbReference type="PROSITE" id="PS51257">
    <property type="entry name" value="PROKAR_LIPOPROTEIN"/>
    <property type="match status" value="1"/>
</dbReference>
<name>A0A6P5RPB4_PRUAV</name>
<evidence type="ECO:0000313" key="5">
    <source>
        <dbReference type="RefSeq" id="XP_021804784.1"/>
    </source>
</evidence>
<proteinExistence type="predicted"/>
<gene>
    <name evidence="5" type="primary">LOC110749071</name>
</gene>
<evidence type="ECO:0000256" key="3">
    <source>
        <dbReference type="SAM" id="SignalP"/>
    </source>
</evidence>
<keyword evidence="4" id="KW-1185">Reference proteome</keyword>